<organism evidence="1 2">
    <name type="scientific">Parapedobacter pyrenivorans</name>
    <dbReference type="NCBI Taxonomy" id="1305674"/>
    <lineage>
        <taxon>Bacteria</taxon>
        <taxon>Pseudomonadati</taxon>
        <taxon>Bacteroidota</taxon>
        <taxon>Sphingobacteriia</taxon>
        <taxon>Sphingobacteriales</taxon>
        <taxon>Sphingobacteriaceae</taxon>
        <taxon>Parapedobacter</taxon>
    </lineage>
</organism>
<evidence type="ECO:0000313" key="1">
    <source>
        <dbReference type="EMBL" id="GGG85706.1"/>
    </source>
</evidence>
<dbReference type="PIRSF" id="PIRSF014728">
    <property type="entry name" value="PqaA"/>
    <property type="match status" value="1"/>
</dbReference>
<evidence type="ECO:0000313" key="2">
    <source>
        <dbReference type="Proteomes" id="UP000660862"/>
    </source>
</evidence>
<proteinExistence type="predicted"/>
<reference evidence="1" key="1">
    <citation type="journal article" date="2014" name="Int. J. Syst. Evol. Microbiol.">
        <title>Complete genome sequence of Corynebacterium casei LMG S-19264T (=DSM 44701T), isolated from a smear-ripened cheese.</title>
        <authorList>
            <consortium name="US DOE Joint Genome Institute (JGI-PGF)"/>
            <person name="Walter F."/>
            <person name="Albersmeier A."/>
            <person name="Kalinowski J."/>
            <person name="Ruckert C."/>
        </authorList>
    </citation>
    <scope>NUCLEOTIDE SEQUENCE</scope>
    <source>
        <strain evidence="1">CGMCC 1.12195</strain>
    </source>
</reference>
<gene>
    <name evidence="1" type="ORF">GCM10007415_18850</name>
</gene>
<dbReference type="Pfam" id="PF10142">
    <property type="entry name" value="PhoPQ_related"/>
    <property type="match status" value="1"/>
</dbReference>
<dbReference type="Proteomes" id="UP000660862">
    <property type="component" value="Unassembled WGS sequence"/>
</dbReference>
<accession>A0A917HP12</accession>
<dbReference type="SUPFAM" id="SSF53474">
    <property type="entry name" value="alpha/beta-Hydrolases"/>
    <property type="match status" value="1"/>
</dbReference>
<sequence length="445" mass="51172">MLLLSIIARGQQPAPVTPETALYSYLNNGDKAYTWEIRDSLVFDKGTIFQVLLTSQRWREHTWRHQLNVIVPKEVTYDGGLLFISSGRMQKDDPTTPEWHDLAKDGLIQDVARMSVENKAVAAVIRQVPNQPLYGGLVEDELISYTLHQFQEDGDFSWPLLFPMVKSAVRGMDAVQEIAASRSAKPVERFVVSGLSKRGWTTWLTASQDDRVEAFAPMVIDILNMPVNLNYQIEVWKDYSPQIQDYVALGLVQDIGSDRGQTLAQMIDPYSYRKQLNKPKMLFMGTNDQYWVIDAVKHYIDSIPGQDYIHYVPNEGHDLGDKRQAFQALSSFWGFTLQHVPYPTTDYKVSEKKDALELNISATKRRLEGAVIWSAVSDDQDFRDETWVRRDLQLAHKRRFKVREALPDSGYKAFYVDLKYRDENGRTYTQSTRVFVGDNNSFFID</sequence>
<name>A0A917HP12_9SPHI</name>
<dbReference type="PANTHER" id="PTHR31497">
    <property type="entry name" value="AUTOCRINE PROLIFERATION REPRESSOR PROTEIN A"/>
    <property type="match status" value="1"/>
</dbReference>
<dbReference type="EMBL" id="BMER01000001">
    <property type="protein sequence ID" value="GGG85706.1"/>
    <property type="molecule type" value="Genomic_DNA"/>
</dbReference>
<dbReference type="Gene3D" id="3.40.50.1820">
    <property type="entry name" value="alpha/beta hydrolase"/>
    <property type="match status" value="1"/>
</dbReference>
<dbReference type="PANTHER" id="PTHR31497:SF0">
    <property type="entry name" value="AUTOCRINE PROLIFERATION REPRESSOR PROTEIN A"/>
    <property type="match status" value="1"/>
</dbReference>
<dbReference type="InterPro" id="IPR029058">
    <property type="entry name" value="AB_hydrolase_fold"/>
</dbReference>
<reference evidence="1" key="2">
    <citation type="submission" date="2020-09" db="EMBL/GenBank/DDBJ databases">
        <authorList>
            <person name="Sun Q."/>
            <person name="Zhou Y."/>
        </authorList>
    </citation>
    <scope>NUCLEOTIDE SEQUENCE</scope>
    <source>
        <strain evidence="1">CGMCC 1.12195</strain>
    </source>
</reference>
<dbReference type="RefSeq" id="WP_229738648.1">
    <property type="nucleotide sequence ID" value="NZ_BMER01000001.1"/>
</dbReference>
<keyword evidence="2" id="KW-1185">Reference proteome</keyword>
<comment type="caution">
    <text evidence="1">The sequence shown here is derived from an EMBL/GenBank/DDBJ whole genome shotgun (WGS) entry which is preliminary data.</text>
</comment>
<dbReference type="AlphaFoldDB" id="A0A917HP12"/>
<dbReference type="InterPro" id="IPR009199">
    <property type="entry name" value="PhoPQ-act_pathogen-rel_PqaA"/>
</dbReference>
<protein>
    <submittedName>
        <fullName evidence="1">PhoPQ-activated pathogenicity protein</fullName>
    </submittedName>
</protein>